<dbReference type="Pfam" id="PF04199">
    <property type="entry name" value="Cyclase"/>
    <property type="match status" value="1"/>
</dbReference>
<evidence type="ECO:0000256" key="6">
    <source>
        <dbReference type="ARBA" id="ARBA00022723"/>
    </source>
</evidence>
<comment type="pathway">
    <text evidence="11">Amino-acid degradation; L-tryptophan degradation via kynurenine pathway; L-kynurenine from L-tryptophan: step 2/2.</text>
</comment>
<dbReference type="EC" id="3.5.1.9" evidence="4"/>
<evidence type="ECO:0000256" key="10">
    <source>
        <dbReference type="ARBA" id="ARBA00048496"/>
    </source>
</evidence>
<dbReference type="FunFam" id="3.50.30.50:FF:000001">
    <property type="entry name" value="Kynurenine formamidase"/>
    <property type="match status" value="1"/>
</dbReference>
<dbReference type="AlphaFoldDB" id="A0A8J6P152"/>
<accession>A0A8J6P152</accession>
<evidence type="ECO:0000256" key="4">
    <source>
        <dbReference type="ARBA" id="ARBA00012930"/>
    </source>
</evidence>
<evidence type="ECO:0000256" key="9">
    <source>
        <dbReference type="ARBA" id="ARBA00023079"/>
    </source>
</evidence>
<keyword evidence="9" id="KW-0823">Tryptophan catabolism</keyword>
<dbReference type="GO" id="GO:0004061">
    <property type="term" value="F:arylformamidase activity"/>
    <property type="evidence" value="ECO:0007669"/>
    <property type="project" value="UniProtKB-EC"/>
</dbReference>
<evidence type="ECO:0000256" key="2">
    <source>
        <dbReference type="ARBA" id="ARBA00002204"/>
    </source>
</evidence>
<comment type="subunit">
    <text evidence="3">Homodimer.</text>
</comment>
<evidence type="ECO:0000256" key="11">
    <source>
        <dbReference type="ARBA" id="ARBA00060547"/>
    </source>
</evidence>
<dbReference type="Proteomes" id="UP000605201">
    <property type="component" value="Unassembled WGS sequence"/>
</dbReference>
<dbReference type="PANTHER" id="PTHR31118">
    <property type="entry name" value="CYCLASE-LIKE PROTEIN 2"/>
    <property type="match status" value="1"/>
</dbReference>
<dbReference type="PANTHER" id="PTHR31118:SF12">
    <property type="entry name" value="CYCLASE-LIKE PROTEIN 2"/>
    <property type="match status" value="1"/>
</dbReference>
<comment type="cofactor">
    <cofactor evidence="1">
        <name>Zn(2+)</name>
        <dbReference type="ChEBI" id="CHEBI:29105"/>
    </cofactor>
</comment>
<evidence type="ECO:0000256" key="1">
    <source>
        <dbReference type="ARBA" id="ARBA00001947"/>
    </source>
</evidence>
<proteinExistence type="predicted"/>
<name>A0A8J6P152_9BACT</name>
<dbReference type="InterPro" id="IPR037175">
    <property type="entry name" value="KFase_sf"/>
</dbReference>
<evidence type="ECO:0000256" key="5">
    <source>
        <dbReference type="ARBA" id="ARBA00014889"/>
    </source>
</evidence>
<gene>
    <name evidence="12" type="ORF">H8D96_18085</name>
</gene>
<sequence length="212" mass="23258">MVIHDISLPISESLATWPTHPPIKISQPRHLEKGDHATVSEIRLSAHTGTHVDAPNHFIPKGSGVDALDLNLLVGVTLVVDATCVEKISASELPDMQIPDNTERVLFRTRNSERWHRNQEEFFEDYVGITPSGADWLIKHGVRLVGIDSLSVATFDQSVPTHKALLGAGITIVEGLYLERISPGMYNLVCLPIKLMGLDGAPARAILIELPR</sequence>
<comment type="catalytic activity">
    <reaction evidence="10">
        <text>N-formyl-L-kynurenine + H2O = L-kynurenine + formate + H(+)</text>
        <dbReference type="Rhea" id="RHEA:13009"/>
        <dbReference type="ChEBI" id="CHEBI:15377"/>
        <dbReference type="ChEBI" id="CHEBI:15378"/>
        <dbReference type="ChEBI" id="CHEBI:15740"/>
        <dbReference type="ChEBI" id="CHEBI:57959"/>
        <dbReference type="ChEBI" id="CHEBI:58629"/>
        <dbReference type="EC" id="3.5.1.9"/>
    </reaction>
</comment>
<comment type="function">
    <text evidence="2">Catalyzes the hydrolysis of N-formyl-L-kynurenine to L-kynurenine, the second step in the kynurenine pathway of tryptophan degradation.</text>
</comment>
<reference evidence="12 13" key="1">
    <citation type="submission" date="2020-08" db="EMBL/GenBank/DDBJ databases">
        <title>Bridging the membrane lipid divide: bacteria of the FCB group superphylum have the potential to synthesize archaeal ether lipids.</title>
        <authorList>
            <person name="Villanueva L."/>
            <person name="Von Meijenfeldt F.A.B."/>
            <person name="Westbye A.B."/>
            <person name="Yadav S."/>
            <person name="Hopmans E.C."/>
            <person name="Dutilh B.E."/>
            <person name="Sinninghe Damste J.S."/>
        </authorList>
    </citation>
    <scope>NUCLEOTIDE SEQUENCE [LARGE SCALE GENOMIC DNA]</scope>
    <source>
        <strain evidence="12">NIOZ-UU17</strain>
    </source>
</reference>
<dbReference type="EMBL" id="JACNIG010000341">
    <property type="protein sequence ID" value="MBC8433824.1"/>
    <property type="molecule type" value="Genomic_DNA"/>
</dbReference>
<organism evidence="12 13">
    <name type="scientific">Candidatus Desulfatibia vada</name>
    <dbReference type="NCBI Taxonomy" id="2841696"/>
    <lineage>
        <taxon>Bacteria</taxon>
        <taxon>Pseudomonadati</taxon>
        <taxon>Thermodesulfobacteriota</taxon>
        <taxon>Desulfobacteria</taxon>
        <taxon>Desulfobacterales</taxon>
        <taxon>Desulfobacterales incertae sedis</taxon>
        <taxon>Candidatus Desulfatibia</taxon>
    </lineage>
</organism>
<evidence type="ECO:0000256" key="3">
    <source>
        <dbReference type="ARBA" id="ARBA00011738"/>
    </source>
</evidence>
<evidence type="ECO:0000256" key="8">
    <source>
        <dbReference type="ARBA" id="ARBA00022833"/>
    </source>
</evidence>
<keyword evidence="7" id="KW-0378">Hydrolase</keyword>
<keyword evidence="6" id="KW-0479">Metal-binding</keyword>
<dbReference type="InterPro" id="IPR007325">
    <property type="entry name" value="KFase/CYL"/>
</dbReference>
<evidence type="ECO:0000256" key="7">
    <source>
        <dbReference type="ARBA" id="ARBA00022801"/>
    </source>
</evidence>
<dbReference type="SUPFAM" id="SSF102198">
    <property type="entry name" value="Putative cyclase"/>
    <property type="match status" value="1"/>
</dbReference>
<dbReference type="GO" id="GO:0046872">
    <property type="term" value="F:metal ion binding"/>
    <property type="evidence" value="ECO:0007669"/>
    <property type="project" value="UniProtKB-KW"/>
</dbReference>
<comment type="caution">
    <text evidence="12">The sequence shown here is derived from an EMBL/GenBank/DDBJ whole genome shotgun (WGS) entry which is preliminary data.</text>
</comment>
<evidence type="ECO:0000313" key="12">
    <source>
        <dbReference type="EMBL" id="MBC8433824.1"/>
    </source>
</evidence>
<keyword evidence="8" id="KW-0862">Zinc</keyword>
<dbReference type="GO" id="GO:0019441">
    <property type="term" value="P:L-tryptophan catabolic process to kynurenine"/>
    <property type="evidence" value="ECO:0007669"/>
    <property type="project" value="InterPro"/>
</dbReference>
<evidence type="ECO:0000313" key="13">
    <source>
        <dbReference type="Proteomes" id="UP000605201"/>
    </source>
</evidence>
<protein>
    <recommendedName>
        <fullName evidence="5">Kynurenine formamidase</fullName>
        <ecNumber evidence="4">3.5.1.9</ecNumber>
    </recommendedName>
</protein>
<dbReference type="Gene3D" id="3.50.30.50">
    <property type="entry name" value="Putative cyclase"/>
    <property type="match status" value="1"/>
</dbReference>